<comment type="caution">
    <text evidence="3">The sequence shown here is derived from an EMBL/GenBank/DDBJ whole genome shotgun (WGS) entry which is preliminary data.</text>
</comment>
<dbReference type="Gene3D" id="3.40.190.10">
    <property type="entry name" value="Periplasmic binding protein-like II"/>
    <property type="match status" value="1"/>
</dbReference>
<dbReference type="PANTHER" id="PTHR42928:SF5">
    <property type="entry name" value="BLR1237 PROTEIN"/>
    <property type="match status" value="1"/>
</dbReference>
<evidence type="ECO:0000313" key="3">
    <source>
        <dbReference type="EMBL" id="MBL0421893.1"/>
    </source>
</evidence>
<keyword evidence="4" id="KW-1185">Reference proteome</keyword>
<evidence type="ECO:0000313" key="4">
    <source>
        <dbReference type="Proteomes" id="UP000613011"/>
    </source>
</evidence>
<sequence length="333" mass="34623">MQITKPSAVTRLSCVVFCALLGATAAAQAQAPASYPSKQVDITVPFAPGGGVDLLARLIAQPLGVASNQNVIVENRPGASGTIAARHVAGRPADGHSLLMMNDTYAIVAAASKKLPFDAKKDIAPVLIVAYAPQLLVTSPQSPLRTFGDVLKAGKAKDAKLSYGACGAGTPGHLGAESLNLEFDMNILHIPYKGCGPTMVDVMGGGLDMAWVTLGAAVPHVKAGKLRAIAVSAKERSLALPDVPTVAESGAPGFNFSSWQAVGVPGGTPENVKTQVYAAIARILKTDAMQKRLTELGYTPANLDDTPRAVNQVVDGDIDKFTTLTRRINFAMD</sequence>
<dbReference type="InterPro" id="IPR042100">
    <property type="entry name" value="Bug_dom1"/>
</dbReference>
<dbReference type="EMBL" id="JAEQNA010000006">
    <property type="protein sequence ID" value="MBL0421893.1"/>
    <property type="molecule type" value="Genomic_DNA"/>
</dbReference>
<keyword evidence="2" id="KW-0732">Signal</keyword>
<dbReference type="Proteomes" id="UP000613011">
    <property type="component" value="Unassembled WGS sequence"/>
</dbReference>
<dbReference type="InterPro" id="IPR005064">
    <property type="entry name" value="BUG"/>
</dbReference>
<dbReference type="AlphaFoldDB" id="A0A936ZR07"/>
<dbReference type="SUPFAM" id="SSF53850">
    <property type="entry name" value="Periplasmic binding protein-like II"/>
    <property type="match status" value="1"/>
</dbReference>
<dbReference type="PANTHER" id="PTHR42928">
    <property type="entry name" value="TRICARBOXYLATE-BINDING PROTEIN"/>
    <property type="match status" value="1"/>
</dbReference>
<evidence type="ECO:0000256" key="2">
    <source>
        <dbReference type="SAM" id="SignalP"/>
    </source>
</evidence>
<feature type="signal peptide" evidence="2">
    <location>
        <begin position="1"/>
        <end position="29"/>
    </location>
</feature>
<organism evidence="3 4">
    <name type="scientific">Ramlibacter aurantiacus</name>
    <dbReference type="NCBI Taxonomy" id="2801330"/>
    <lineage>
        <taxon>Bacteria</taxon>
        <taxon>Pseudomonadati</taxon>
        <taxon>Pseudomonadota</taxon>
        <taxon>Betaproteobacteria</taxon>
        <taxon>Burkholderiales</taxon>
        <taxon>Comamonadaceae</taxon>
        <taxon>Ramlibacter</taxon>
    </lineage>
</organism>
<dbReference type="Gene3D" id="3.40.190.150">
    <property type="entry name" value="Bordetella uptake gene, domain 1"/>
    <property type="match status" value="1"/>
</dbReference>
<dbReference type="PIRSF" id="PIRSF017082">
    <property type="entry name" value="YflP"/>
    <property type="match status" value="1"/>
</dbReference>
<protein>
    <submittedName>
        <fullName evidence="3">Tripartite tricarboxylate transporter substrate binding protein</fullName>
    </submittedName>
</protein>
<comment type="similarity">
    <text evidence="1">Belongs to the UPF0065 (bug) family.</text>
</comment>
<dbReference type="RefSeq" id="WP_201684973.1">
    <property type="nucleotide sequence ID" value="NZ_JAEQNA010000006.1"/>
</dbReference>
<dbReference type="Pfam" id="PF03401">
    <property type="entry name" value="TctC"/>
    <property type="match status" value="1"/>
</dbReference>
<reference evidence="3" key="1">
    <citation type="submission" date="2021-01" db="EMBL/GenBank/DDBJ databases">
        <title>Ramlibacter sp. strain AW1 16S ribosomal RNA gene Genome sequencing and assembly.</title>
        <authorList>
            <person name="Kang M."/>
        </authorList>
    </citation>
    <scope>NUCLEOTIDE SEQUENCE</scope>
    <source>
        <strain evidence="3">AW1</strain>
    </source>
</reference>
<accession>A0A936ZR07</accession>
<name>A0A936ZR07_9BURK</name>
<evidence type="ECO:0000256" key="1">
    <source>
        <dbReference type="ARBA" id="ARBA00006987"/>
    </source>
</evidence>
<feature type="chain" id="PRO_5037690425" evidence="2">
    <location>
        <begin position="30"/>
        <end position="333"/>
    </location>
</feature>
<gene>
    <name evidence="3" type="ORF">JI739_16205</name>
</gene>
<proteinExistence type="inferred from homology"/>